<accession>A0ABY8L6Z6</accession>
<keyword evidence="1" id="KW-0175">Coiled coil</keyword>
<dbReference type="RefSeq" id="WP_279651584.1">
    <property type="nucleotide sequence ID" value="NZ_CP122539.1"/>
</dbReference>
<keyword evidence="3" id="KW-1185">Reference proteome</keyword>
<dbReference type="EMBL" id="CP122539">
    <property type="protein sequence ID" value="WGH75710.1"/>
    <property type="molecule type" value="Genomic_DNA"/>
</dbReference>
<dbReference type="Proteomes" id="UP001232001">
    <property type="component" value="Chromosome"/>
</dbReference>
<evidence type="ECO:0000256" key="1">
    <source>
        <dbReference type="SAM" id="Coils"/>
    </source>
</evidence>
<name>A0ABY8L6Z6_9FLAO</name>
<gene>
    <name evidence="2" type="ORF">P8625_00680</name>
</gene>
<evidence type="ECO:0000313" key="2">
    <source>
        <dbReference type="EMBL" id="WGH75710.1"/>
    </source>
</evidence>
<evidence type="ECO:0000313" key="3">
    <source>
        <dbReference type="Proteomes" id="UP001232001"/>
    </source>
</evidence>
<protein>
    <submittedName>
        <fullName evidence="2">Uncharacterized protein</fullName>
    </submittedName>
</protein>
<sequence length="712" mass="78613">MNSYNENLHSGVSTSLGNQETALKKAQAQLDATMFSLYYAQGNYITIYEKLGIENNKYQFNQKLYNEMVIDSDLSTNLLSSVNQGKTLVTTSISNASVAASNVQIASNAILKLASDMGSIFNIVSAADFDSEIYQQSKDANSLMSETAYLAEVLSQYSMKTSSLIAEVSAEKLSETAATSDASVKNLLQVVKTEFDKAATQVNNDNNALAQASTDEKKLEGSLEDAKVNYDASKDAYAITNQELNLDLVVTKENLKGREIKYTVSFLPYQSPFGVENAPSGYPVDNYYIFLVKESKKKTFSMSVAEGILVKDPEAKGKNGYPYIVIKGGKSTEKGVSKTLMFNALEDTDEDALQLGENYVVFVLASLSSTYKKLINNFEDYLTAPSASFSLTNQLIAPVADDIKVGNEKTEKDKKISLESKIISAVSISREDLAGKNTESKKIVNQVLSFPTNQNTHFKVEYRCMFLPDNSELIKGLLTNQELLAKEEEAKVLEQISNKYDPKISELELKINALESELEVLEATADSDIEAWVASVENSIAAKKTHTLEEVKTLTEGGEDNIDAIYKKLGVKKSSEKIVEKDILKIIAVMLEIALAKIEFDALKKSKEEAFKGLDEKALNLHPGFMFNETIAERVTASNYFVASPSKDDDQNFEVKLKPEMTDNFGNRLIPGSLYIPVVLVVNNQGAEISKQFSSALSDFQNTKPFTYKYKN</sequence>
<reference evidence="2 3" key="1">
    <citation type="submission" date="2023-04" db="EMBL/GenBank/DDBJ databases">
        <title>Tenacibaculum tangerinum sp. nov., isolated from sea tidal flat of South Korea.</title>
        <authorList>
            <person name="Lee S.H."/>
            <person name="Kim J.-J."/>
        </authorList>
    </citation>
    <scope>NUCLEOTIDE SEQUENCE [LARGE SCALE GENOMIC DNA]</scope>
    <source>
        <strain evidence="2 3">GRR-S3-23</strain>
    </source>
</reference>
<feature type="coiled-coil region" evidence="1">
    <location>
        <begin position="504"/>
        <end position="531"/>
    </location>
</feature>
<organism evidence="2 3">
    <name type="scientific">Tenacibaculum tangerinum</name>
    <dbReference type="NCBI Taxonomy" id="3038772"/>
    <lineage>
        <taxon>Bacteria</taxon>
        <taxon>Pseudomonadati</taxon>
        <taxon>Bacteroidota</taxon>
        <taxon>Flavobacteriia</taxon>
        <taxon>Flavobacteriales</taxon>
        <taxon>Flavobacteriaceae</taxon>
        <taxon>Tenacibaculum</taxon>
    </lineage>
</organism>
<proteinExistence type="predicted"/>